<evidence type="ECO:0000313" key="3">
    <source>
        <dbReference type="Proteomes" id="UP000032568"/>
    </source>
</evidence>
<gene>
    <name evidence="2" type="ORF">SG35_011285</name>
</gene>
<dbReference type="PANTHER" id="PTHR43792:SF1">
    <property type="entry name" value="N-ACETYLTRANSFERASE DOMAIN-CONTAINING PROTEIN"/>
    <property type="match status" value="1"/>
</dbReference>
<dbReference type="RefSeq" id="WP_053042849.1">
    <property type="nucleotide sequence ID" value="NZ_CP059735.1"/>
</dbReference>
<dbReference type="Gene3D" id="3.40.630.30">
    <property type="match status" value="1"/>
</dbReference>
<dbReference type="PANTHER" id="PTHR43792">
    <property type="entry name" value="GNAT FAMILY, PUTATIVE (AFU_ORTHOLOGUE AFUA_3G00765)-RELATED-RELATED"/>
    <property type="match status" value="1"/>
</dbReference>
<dbReference type="GO" id="GO:0016747">
    <property type="term" value="F:acyltransferase activity, transferring groups other than amino-acyl groups"/>
    <property type="evidence" value="ECO:0007669"/>
    <property type="project" value="InterPro"/>
</dbReference>
<name>A0AAE9YU56_9GAMM</name>
<organism evidence="2 3">
    <name type="scientific">Thalassomonas actiniarum</name>
    <dbReference type="NCBI Taxonomy" id="485447"/>
    <lineage>
        <taxon>Bacteria</taxon>
        <taxon>Pseudomonadati</taxon>
        <taxon>Pseudomonadota</taxon>
        <taxon>Gammaproteobacteria</taxon>
        <taxon>Alteromonadales</taxon>
        <taxon>Colwelliaceae</taxon>
        <taxon>Thalassomonas</taxon>
    </lineage>
</organism>
<dbReference type="SUPFAM" id="SSF55729">
    <property type="entry name" value="Acyl-CoA N-acyltransferases (Nat)"/>
    <property type="match status" value="1"/>
</dbReference>
<sequence length="194" mass="21976">MAGEILVTTNQQACFSSRHLFFRPLAKQDKALYFSLYTSKQVMRHIGPPLSREQTRQLFTFTLNNTNSDGDQRLSWTVVERQSQKSIGMLALTWDLTRSDAASIGIMLYCDSQGKGYGLEAQGALSEYGFSHLSLNKIYTQFAVTNLVNEHIYHKLGFITSDEKEAEISCNPLPTKSCYLDKQGWQHSFIESCP</sequence>
<dbReference type="InterPro" id="IPR000182">
    <property type="entry name" value="GNAT_dom"/>
</dbReference>
<dbReference type="Pfam" id="PF13302">
    <property type="entry name" value="Acetyltransf_3"/>
    <property type="match status" value="1"/>
</dbReference>
<dbReference type="EMBL" id="CP059735">
    <property type="protein sequence ID" value="WDE01161.1"/>
    <property type="molecule type" value="Genomic_DNA"/>
</dbReference>
<evidence type="ECO:0000313" key="2">
    <source>
        <dbReference type="EMBL" id="WDE01161.1"/>
    </source>
</evidence>
<dbReference type="AlphaFoldDB" id="A0AAE9YU56"/>
<dbReference type="Proteomes" id="UP000032568">
    <property type="component" value="Chromosome"/>
</dbReference>
<dbReference type="InterPro" id="IPR051531">
    <property type="entry name" value="N-acetyltransferase"/>
</dbReference>
<protein>
    <submittedName>
        <fullName evidence="2">GNAT family N-acetyltransferase</fullName>
    </submittedName>
</protein>
<proteinExistence type="predicted"/>
<accession>A0AAE9YU56</accession>
<dbReference type="InterPro" id="IPR016181">
    <property type="entry name" value="Acyl_CoA_acyltransferase"/>
</dbReference>
<evidence type="ECO:0000259" key="1">
    <source>
        <dbReference type="Pfam" id="PF13302"/>
    </source>
</evidence>
<reference evidence="2 3" key="1">
    <citation type="journal article" date="2015" name="Genome Announc.">
        <title>Draft Genome Sequences of Marine Isolates of Thalassomonas viridans and Thalassomonas actiniarum.</title>
        <authorList>
            <person name="Olonade I."/>
            <person name="van Zyl L.J."/>
            <person name="Trindade M."/>
        </authorList>
    </citation>
    <scope>NUCLEOTIDE SEQUENCE [LARGE SCALE GENOMIC DNA]</scope>
    <source>
        <strain evidence="2 3">A5K-106</strain>
    </source>
</reference>
<feature type="domain" description="N-acetyltransferase" evidence="1">
    <location>
        <begin position="20"/>
        <end position="158"/>
    </location>
</feature>
<reference evidence="2 3" key="2">
    <citation type="journal article" date="2022" name="Mar. Drugs">
        <title>Bioassay-Guided Fractionation Leads to the Detection of Cholic Acid Generated by the Rare Thalassomonas sp.</title>
        <authorList>
            <person name="Pheiffer F."/>
            <person name="Schneider Y.K."/>
            <person name="Hansen E.H."/>
            <person name="Andersen J.H."/>
            <person name="Isaksson J."/>
            <person name="Busche T."/>
            <person name="R C."/>
            <person name="Kalinowski J."/>
            <person name="Zyl L.V."/>
            <person name="Trindade M."/>
        </authorList>
    </citation>
    <scope>NUCLEOTIDE SEQUENCE [LARGE SCALE GENOMIC DNA]</scope>
    <source>
        <strain evidence="2 3">A5K-106</strain>
    </source>
</reference>
<keyword evidence="3" id="KW-1185">Reference proteome</keyword>
<dbReference type="KEGG" id="tact:SG35_011285"/>